<keyword evidence="3" id="KW-0813">Transport</keyword>
<evidence type="ECO:0000256" key="6">
    <source>
        <dbReference type="ARBA" id="ARBA00023136"/>
    </source>
</evidence>
<comment type="similarity">
    <text evidence="2">Belongs to the monovalent cation:proton antiporter 2 (CPA2) transporter (TC 2.A.37) family.</text>
</comment>
<comment type="subcellular location">
    <subcellularLocation>
        <location evidence="1">Membrane</location>
        <topology evidence="1">Multi-pass membrane protein</topology>
    </subcellularLocation>
</comment>
<evidence type="ECO:0000313" key="10">
    <source>
        <dbReference type="Proteomes" id="UP000293764"/>
    </source>
</evidence>
<dbReference type="GO" id="GO:0016020">
    <property type="term" value="C:membrane"/>
    <property type="evidence" value="ECO:0007669"/>
    <property type="project" value="UniProtKB-SubCell"/>
</dbReference>
<dbReference type="RefSeq" id="WP_130100644.1">
    <property type="nucleotide sequence ID" value="NZ_SDWW01000001.1"/>
</dbReference>
<feature type="transmembrane region" description="Helical" evidence="7">
    <location>
        <begin position="105"/>
        <end position="129"/>
    </location>
</feature>
<dbReference type="Pfam" id="PF00999">
    <property type="entry name" value="Na_H_Exchanger"/>
    <property type="match status" value="1"/>
</dbReference>
<reference evidence="9 10" key="1">
    <citation type="submission" date="2019-01" db="EMBL/GenBank/DDBJ databases">
        <title>Novel species of Cellulomonas.</title>
        <authorList>
            <person name="Liu Q."/>
            <person name="Xin Y.-H."/>
        </authorList>
    </citation>
    <scope>NUCLEOTIDE SEQUENCE [LARGE SCALE GENOMIC DNA]</scope>
    <source>
        <strain evidence="9 10">HLT2-17</strain>
    </source>
</reference>
<evidence type="ECO:0000259" key="8">
    <source>
        <dbReference type="Pfam" id="PF00999"/>
    </source>
</evidence>
<dbReference type="OrthoDB" id="3294398at2"/>
<evidence type="ECO:0000256" key="5">
    <source>
        <dbReference type="ARBA" id="ARBA00022989"/>
    </source>
</evidence>
<keyword evidence="6 7" id="KW-0472">Membrane</keyword>
<dbReference type="GO" id="GO:1902600">
    <property type="term" value="P:proton transmembrane transport"/>
    <property type="evidence" value="ECO:0007669"/>
    <property type="project" value="InterPro"/>
</dbReference>
<accession>A0A4Q5N446</accession>
<dbReference type="Gene3D" id="1.20.1530.20">
    <property type="match status" value="1"/>
</dbReference>
<evidence type="ECO:0000256" key="2">
    <source>
        <dbReference type="ARBA" id="ARBA00005551"/>
    </source>
</evidence>
<proteinExistence type="inferred from homology"/>
<comment type="caution">
    <text evidence="9">The sequence shown here is derived from an EMBL/GenBank/DDBJ whole genome shotgun (WGS) entry which is preliminary data.</text>
</comment>
<feature type="transmembrane region" description="Helical" evidence="7">
    <location>
        <begin position="36"/>
        <end position="58"/>
    </location>
</feature>
<protein>
    <submittedName>
        <fullName evidence="9">Cation:proton antiporter</fullName>
    </submittedName>
</protein>
<keyword evidence="4 7" id="KW-0812">Transmembrane</keyword>
<evidence type="ECO:0000256" key="4">
    <source>
        <dbReference type="ARBA" id="ARBA00022692"/>
    </source>
</evidence>
<dbReference type="InterPro" id="IPR006153">
    <property type="entry name" value="Cation/H_exchanger_TM"/>
</dbReference>
<dbReference type="AlphaFoldDB" id="A0A4Q5N446"/>
<dbReference type="InterPro" id="IPR038770">
    <property type="entry name" value="Na+/solute_symporter_sf"/>
</dbReference>
<dbReference type="Proteomes" id="UP000293764">
    <property type="component" value="Unassembled WGS sequence"/>
</dbReference>
<name>A0A4Q5N446_9MICO</name>
<feature type="transmembrane region" description="Helical" evidence="7">
    <location>
        <begin position="181"/>
        <end position="202"/>
    </location>
</feature>
<evidence type="ECO:0000256" key="7">
    <source>
        <dbReference type="SAM" id="Phobius"/>
    </source>
</evidence>
<gene>
    <name evidence="9" type="ORF">EUA98_00165</name>
</gene>
<dbReference type="PANTHER" id="PTHR42751">
    <property type="entry name" value="SODIUM/HYDROGEN EXCHANGER FAMILY/TRKA DOMAIN PROTEIN"/>
    <property type="match status" value="1"/>
</dbReference>
<dbReference type="GO" id="GO:0015297">
    <property type="term" value="F:antiporter activity"/>
    <property type="evidence" value="ECO:0007669"/>
    <property type="project" value="InterPro"/>
</dbReference>
<feature type="transmembrane region" description="Helical" evidence="7">
    <location>
        <begin position="324"/>
        <end position="346"/>
    </location>
</feature>
<keyword evidence="5 7" id="KW-1133">Transmembrane helix</keyword>
<feature type="transmembrane region" description="Helical" evidence="7">
    <location>
        <begin position="352"/>
        <end position="371"/>
    </location>
</feature>
<evidence type="ECO:0000313" key="9">
    <source>
        <dbReference type="EMBL" id="RYV52945.1"/>
    </source>
</evidence>
<feature type="transmembrane region" description="Helical" evidence="7">
    <location>
        <begin position="222"/>
        <end position="249"/>
    </location>
</feature>
<dbReference type="PANTHER" id="PTHR42751:SF6">
    <property type="entry name" value="CONSERVED INTEGRAL MEMBRANE TRANSPORT PROTEIN-RELATED"/>
    <property type="match status" value="1"/>
</dbReference>
<feature type="transmembrane region" description="Helical" evidence="7">
    <location>
        <begin position="149"/>
        <end position="174"/>
    </location>
</feature>
<feature type="transmembrane region" description="Helical" evidence="7">
    <location>
        <begin position="64"/>
        <end position="84"/>
    </location>
</feature>
<dbReference type="EMBL" id="SDWW01000001">
    <property type="protein sequence ID" value="RYV52945.1"/>
    <property type="molecule type" value="Genomic_DNA"/>
</dbReference>
<sequence>MGEVGGFLVELGLLLLLLGVLGTAARRVGLSPVPLFVLAGLFLGDGGVASVAATAPFVETTAEIGVLLLLLLLGLEFSAAEFTASMRRHGPSGAVDFALNAPPGYLAGVLLGFPWQACLALAGITWISSSGIVARLISDLGRTAFRETPAVLSVLVLEDLAMAVYLPVLAVLLAGGTPGRAGAGAVLAVAVVVTLLVLVRRFGDHLGRLIQHEDDEQILLRVLGLTLLVGGFSYLLGASAAVGAFLVGLAIPGETARRARAVLTPLRDLFAAIFFLSFGLRVDPTEVLPALPVALALAVVTAGTKVATGWYAARRDGVGRRGRVRAGVSLVARGEFSILIAGLAILAGYTEIGPLASAYVLVLGVGGPLLARGFGRRSVYPVELTPRRAGL</sequence>
<feature type="transmembrane region" description="Helical" evidence="7">
    <location>
        <begin position="6"/>
        <end position="24"/>
    </location>
</feature>
<evidence type="ECO:0000256" key="1">
    <source>
        <dbReference type="ARBA" id="ARBA00004141"/>
    </source>
</evidence>
<keyword evidence="10" id="KW-1185">Reference proteome</keyword>
<evidence type="ECO:0000256" key="3">
    <source>
        <dbReference type="ARBA" id="ARBA00022448"/>
    </source>
</evidence>
<organism evidence="9 10">
    <name type="scientific">Pengzhenrongella frigida</name>
    <dbReference type="NCBI Taxonomy" id="1259133"/>
    <lineage>
        <taxon>Bacteria</taxon>
        <taxon>Bacillati</taxon>
        <taxon>Actinomycetota</taxon>
        <taxon>Actinomycetes</taxon>
        <taxon>Micrococcales</taxon>
        <taxon>Pengzhenrongella</taxon>
    </lineage>
</organism>
<feature type="domain" description="Cation/H+ exchanger transmembrane" evidence="8">
    <location>
        <begin position="15"/>
        <end position="350"/>
    </location>
</feature>
<feature type="transmembrane region" description="Helical" evidence="7">
    <location>
        <begin position="292"/>
        <end position="312"/>
    </location>
</feature>